<dbReference type="PANTHER" id="PTHR44846">
    <property type="entry name" value="MANNOSYL-D-GLYCERATE TRANSPORT/METABOLISM SYSTEM REPRESSOR MNGR-RELATED"/>
    <property type="match status" value="1"/>
</dbReference>
<keyword evidence="1" id="KW-0805">Transcription regulation</keyword>
<evidence type="ECO:0000259" key="4">
    <source>
        <dbReference type="PROSITE" id="PS50949"/>
    </source>
</evidence>
<dbReference type="InterPro" id="IPR000524">
    <property type="entry name" value="Tscrpt_reg_HTH_GntR"/>
</dbReference>
<evidence type="ECO:0000256" key="2">
    <source>
        <dbReference type="ARBA" id="ARBA00023125"/>
    </source>
</evidence>
<gene>
    <name evidence="5" type="ORF">GA0061094_3195</name>
</gene>
<dbReference type="InterPro" id="IPR028978">
    <property type="entry name" value="Chorismate_lyase_/UTRA_dom_sf"/>
</dbReference>
<dbReference type="InterPro" id="IPR050679">
    <property type="entry name" value="Bact_HTH_transcr_reg"/>
</dbReference>
<dbReference type="Gene3D" id="1.10.10.10">
    <property type="entry name" value="Winged helix-like DNA-binding domain superfamily/Winged helix DNA-binding domain"/>
    <property type="match status" value="1"/>
</dbReference>
<dbReference type="InterPro" id="IPR036390">
    <property type="entry name" value="WH_DNA-bd_sf"/>
</dbReference>
<accession>A0A0V8HEQ0</accession>
<reference evidence="6" key="1">
    <citation type="submission" date="2016-08" db="EMBL/GenBank/DDBJ databases">
        <authorList>
            <person name="Varghese N."/>
            <person name="Submissions Spin"/>
        </authorList>
    </citation>
    <scope>NUCLEOTIDE SEQUENCE [LARGE SCALE GENOMIC DNA]</scope>
    <source>
        <strain evidence="6">SGD-1123</strain>
    </source>
</reference>
<evidence type="ECO:0000313" key="6">
    <source>
        <dbReference type="Proteomes" id="UP000181997"/>
    </source>
</evidence>
<keyword evidence="2" id="KW-0238">DNA-binding</keyword>
<dbReference type="SUPFAM" id="SSF64288">
    <property type="entry name" value="Chorismate lyase-like"/>
    <property type="match status" value="1"/>
</dbReference>
<feature type="domain" description="HTH gntR-type" evidence="4">
    <location>
        <begin position="8"/>
        <end position="76"/>
    </location>
</feature>
<dbReference type="GO" id="GO:0045892">
    <property type="term" value="P:negative regulation of DNA-templated transcription"/>
    <property type="evidence" value="ECO:0007669"/>
    <property type="project" value="TreeGrafter"/>
</dbReference>
<dbReference type="Proteomes" id="UP000181997">
    <property type="component" value="Unassembled WGS sequence"/>
</dbReference>
<dbReference type="AlphaFoldDB" id="A0A0V8HEQ0"/>
<organism evidence="5 6">
    <name type="scientific">[Bacillus] enclensis</name>
    <dbReference type="NCBI Taxonomy" id="1402860"/>
    <lineage>
        <taxon>Bacteria</taxon>
        <taxon>Bacillati</taxon>
        <taxon>Bacillota</taxon>
        <taxon>Bacilli</taxon>
        <taxon>Bacillales</taxon>
        <taxon>Bacillaceae</taxon>
        <taxon>Rossellomorea</taxon>
    </lineage>
</organism>
<dbReference type="RefSeq" id="WP_058299209.1">
    <property type="nucleotide sequence ID" value="NZ_FMAU01000004.1"/>
</dbReference>
<keyword evidence="3" id="KW-0804">Transcription</keyword>
<evidence type="ECO:0000313" key="5">
    <source>
        <dbReference type="EMBL" id="SCC22097.1"/>
    </source>
</evidence>
<dbReference type="PROSITE" id="PS50949">
    <property type="entry name" value="HTH_GNTR"/>
    <property type="match status" value="1"/>
</dbReference>
<proteinExistence type="predicted"/>
<dbReference type="PRINTS" id="PR00035">
    <property type="entry name" value="HTHGNTR"/>
</dbReference>
<dbReference type="Gene3D" id="3.40.1410.10">
    <property type="entry name" value="Chorismate lyase-like"/>
    <property type="match status" value="1"/>
</dbReference>
<protein>
    <submittedName>
        <fullName evidence="5">GntR family transcriptional regulator</fullName>
    </submittedName>
</protein>
<dbReference type="InterPro" id="IPR011663">
    <property type="entry name" value="UTRA"/>
</dbReference>
<dbReference type="CDD" id="cd07377">
    <property type="entry name" value="WHTH_GntR"/>
    <property type="match status" value="1"/>
</dbReference>
<dbReference type="Pfam" id="PF07702">
    <property type="entry name" value="UTRA"/>
    <property type="match status" value="1"/>
</dbReference>
<keyword evidence="6" id="KW-1185">Reference proteome</keyword>
<sequence>MLDRKQSAPLYEQLKNEIHLKIKNGELKPDQQIPSERELVEQYNVSRITVRQAINLAEREGLVKRIHGVGTFVAHPKMQQELSSFNNFQSTLQQQGLIASTKLVGTGIIGSDFQLSRMLDINVMEKVTRLELIGYGDNSPVVYYNSYFPHHVGEKMKKAAQEALKMEKPFSTLDLYQMDEEMDLHPTHVEQTFEAQAAYAPITNILDIKEGFPLFRVTSIVYQDKTPLEYKETYYKGDQYKFFITRHM</sequence>
<dbReference type="InterPro" id="IPR036388">
    <property type="entry name" value="WH-like_DNA-bd_sf"/>
</dbReference>
<dbReference type="GO" id="GO:0003677">
    <property type="term" value="F:DNA binding"/>
    <property type="evidence" value="ECO:0007669"/>
    <property type="project" value="UniProtKB-KW"/>
</dbReference>
<dbReference type="SMART" id="SM00866">
    <property type="entry name" value="UTRA"/>
    <property type="match status" value="1"/>
</dbReference>
<dbReference type="Pfam" id="PF00392">
    <property type="entry name" value="GntR"/>
    <property type="match status" value="1"/>
</dbReference>
<dbReference type="SUPFAM" id="SSF46785">
    <property type="entry name" value="Winged helix' DNA-binding domain"/>
    <property type="match status" value="1"/>
</dbReference>
<dbReference type="GO" id="GO:0003700">
    <property type="term" value="F:DNA-binding transcription factor activity"/>
    <property type="evidence" value="ECO:0007669"/>
    <property type="project" value="InterPro"/>
</dbReference>
<dbReference type="FunFam" id="1.10.10.10:FF:000079">
    <property type="entry name" value="GntR family transcriptional regulator"/>
    <property type="match status" value="1"/>
</dbReference>
<dbReference type="SMART" id="SM00345">
    <property type="entry name" value="HTH_GNTR"/>
    <property type="match status" value="1"/>
</dbReference>
<evidence type="ECO:0000256" key="1">
    <source>
        <dbReference type="ARBA" id="ARBA00023015"/>
    </source>
</evidence>
<name>A0A0V8HEQ0_9BACI</name>
<dbReference type="PANTHER" id="PTHR44846:SF1">
    <property type="entry name" value="MANNOSYL-D-GLYCERATE TRANSPORT_METABOLISM SYSTEM REPRESSOR MNGR-RELATED"/>
    <property type="match status" value="1"/>
</dbReference>
<evidence type="ECO:0000256" key="3">
    <source>
        <dbReference type="ARBA" id="ARBA00023163"/>
    </source>
</evidence>
<dbReference type="EMBL" id="FMAU01000004">
    <property type="protein sequence ID" value="SCC22097.1"/>
    <property type="molecule type" value="Genomic_DNA"/>
</dbReference>